<dbReference type="CDD" id="cd04647">
    <property type="entry name" value="LbH_MAT_like"/>
    <property type="match status" value="1"/>
</dbReference>
<keyword evidence="5" id="KW-1133">Transmembrane helix</keyword>
<dbReference type="RefSeq" id="WP_341692398.1">
    <property type="nucleotide sequence ID" value="NZ_JBBYHS010000010.1"/>
</dbReference>
<evidence type="ECO:0000313" key="7">
    <source>
        <dbReference type="Proteomes" id="UP001485226"/>
    </source>
</evidence>
<comment type="caution">
    <text evidence="6">The sequence shown here is derived from an EMBL/GenBank/DDBJ whole genome shotgun (WGS) entry which is preliminary data.</text>
</comment>
<dbReference type="InterPro" id="IPR011004">
    <property type="entry name" value="Trimer_LpxA-like_sf"/>
</dbReference>
<comment type="similarity">
    <text evidence="1">Belongs to the transferase hexapeptide repeat family.</text>
</comment>
<dbReference type="Pfam" id="PF14602">
    <property type="entry name" value="Hexapep_2"/>
    <property type="match status" value="1"/>
</dbReference>
<evidence type="ECO:0000313" key="6">
    <source>
        <dbReference type="EMBL" id="MEL1254250.1"/>
    </source>
</evidence>
<sequence>MFKKIIRFFVLYPVNVLRYIYFFFINFIIIEVNRVSFESFPRIKGKLIIVNRGKCFFGKKLKFNSTIYSNFVGLYKPCTIEVSPGAVLSIGDFSGFSGVSIFCSKEIVIGKYLFCGGNVSIWDTDFHPIDYEQRRIGSEGVQKKSIFIGNDVFIGANSIILKGVSIGDRAIIGAGSVVTKDIGNDEMWAGNPAKKIK</sequence>
<evidence type="ECO:0000256" key="3">
    <source>
        <dbReference type="ARBA" id="ARBA00022737"/>
    </source>
</evidence>
<dbReference type="GO" id="GO:0016746">
    <property type="term" value="F:acyltransferase activity"/>
    <property type="evidence" value="ECO:0007669"/>
    <property type="project" value="UniProtKB-KW"/>
</dbReference>
<dbReference type="InterPro" id="IPR051159">
    <property type="entry name" value="Hexapeptide_acetyltransf"/>
</dbReference>
<organism evidence="6 7">
    <name type="scientific">Flavobacterium calami</name>
    <dbReference type="NCBI Taxonomy" id="3139144"/>
    <lineage>
        <taxon>Bacteria</taxon>
        <taxon>Pseudomonadati</taxon>
        <taxon>Bacteroidota</taxon>
        <taxon>Flavobacteriia</taxon>
        <taxon>Flavobacteriales</taxon>
        <taxon>Flavobacteriaceae</taxon>
        <taxon>Flavobacterium</taxon>
    </lineage>
</organism>
<proteinExistence type="inferred from homology"/>
<evidence type="ECO:0000256" key="1">
    <source>
        <dbReference type="ARBA" id="ARBA00007274"/>
    </source>
</evidence>
<feature type="transmembrane region" description="Helical" evidence="5">
    <location>
        <begin position="9"/>
        <end position="30"/>
    </location>
</feature>
<dbReference type="EC" id="2.3.1.-" evidence="6"/>
<keyword evidence="7" id="KW-1185">Reference proteome</keyword>
<dbReference type="Proteomes" id="UP001485226">
    <property type="component" value="Unassembled WGS sequence"/>
</dbReference>
<reference evidence="6 7" key="1">
    <citation type="submission" date="2024-04" db="EMBL/GenBank/DDBJ databases">
        <title>Flavobacterium sp. DGU38 16S ribosomal RNA gene Genome sequencing and assembly.</title>
        <authorList>
            <person name="Park S."/>
        </authorList>
    </citation>
    <scope>NUCLEOTIDE SEQUENCE [LARGE SCALE GENOMIC DNA]</scope>
    <source>
        <strain evidence="6 7">DGU38</strain>
    </source>
</reference>
<gene>
    <name evidence="6" type="ORF">AAEO57_10715</name>
</gene>
<protein>
    <submittedName>
        <fullName evidence="6">Acyltransferase</fullName>
        <ecNumber evidence="6">2.3.1.-</ecNumber>
    </submittedName>
</protein>
<dbReference type="Gene3D" id="2.160.10.10">
    <property type="entry name" value="Hexapeptide repeat proteins"/>
    <property type="match status" value="1"/>
</dbReference>
<dbReference type="PANTHER" id="PTHR23416:SF23">
    <property type="entry name" value="ACETYLTRANSFERASE C18B11.09C-RELATED"/>
    <property type="match status" value="1"/>
</dbReference>
<keyword evidence="5" id="KW-0812">Transmembrane</keyword>
<dbReference type="EMBL" id="JBBYHS010000010">
    <property type="protein sequence ID" value="MEL1254250.1"/>
    <property type="molecule type" value="Genomic_DNA"/>
</dbReference>
<dbReference type="SUPFAM" id="SSF51161">
    <property type="entry name" value="Trimeric LpxA-like enzymes"/>
    <property type="match status" value="1"/>
</dbReference>
<evidence type="ECO:0000256" key="2">
    <source>
        <dbReference type="ARBA" id="ARBA00022679"/>
    </source>
</evidence>
<dbReference type="InterPro" id="IPR018357">
    <property type="entry name" value="Hexapep_transf_CS"/>
</dbReference>
<keyword evidence="3" id="KW-0677">Repeat</keyword>
<keyword evidence="4 6" id="KW-0012">Acyltransferase</keyword>
<keyword evidence="5" id="KW-0472">Membrane</keyword>
<dbReference type="PANTHER" id="PTHR23416">
    <property type="entry name" value="SIALIC ACID SYNTHASE-RELATED"/>
    <property type="match status" value="1"/>
</dbReference>
<dbReference type="InterPro" id="IPR001451">
    <property type="entry name" value="Hexapep"/>
</dbReference>
<accession>A0ABU9IP81</accession>
<keyword evidence="2 6" id="KW-0808">Transferase</keyword>
<evidence type="ECO:0000256" key="5">
    <source>
        <dbReference type="SAM" id="Phobius"/>
    </source>
</evidence>
<evidence type="ECO:0000256" key="4">
    <source>
        <dbReference type="ARBA" id="ARBA00023315"/>
    </source>
</evidence>
<dbReference type="PROSITE" id="PS00101">
    <property type="entry name" value="HEXAPEP_TRANSFERASES"/>
    <property type="match status" value="1"/>
</dbReference>
<name>A0ABU9IP81_9FLAO</name>